<dbReference type="GO" id="GO:0004930">
    <property type="term" value="F:G protein-coupled receptor activity"/>
    <property type="evidence" value="ECO:0007669"/>
    <property type="project" value="InterPro"/>
</dbReference>
<feature type="domain" description="Protein kinase" evidence="1">
    <location>
        <begin position="1"/>
        <end position="179"/>
    </location>
</feature>
<dbReference type="PROSITE" id="PS50011">
    <property type="entry name" value="PROTEIN_KINASE_DOM"/>
    <property type="match status" value="1"/>
</dbReference>
<dbReference type="GO" id="GO:0005524">
    <property type="term" value="F:ATP binding"/>
    <property type="evidence" value="ECO:0007669"/>
    <property type="project" value="InterPro"/>
</dbReference>
<dbReference type="EMBL" id="MTYJ01000145">
    <property type="protein sequence ID" value="OQV12434.1"/>
    <property type="molecule type" value="Genomic_DNA"/>
</dbReference>
<dbReference type="SUPFAM" id="SSF81321">
    <property type="entry name" value="Family A G protein-coupled receptor-like"/>
    <property type="match status" value="1"/>
</dbReference>
<reference evidence="3" key="1">
    <citation type="submission" date="2017-01" db="EMBL/GenBank/DDBJ databases">
        <title>Comparative genomics of anhydrobiosis in the tardigrade Hypsibius dujardini.</title>
        <authorList>
            <person name="Yoshida Y."/>
            <person name="Koutsovoulos G."/>
            <person name="Laetsch D."/>
            <person name="Stevens L."/>
            <person name="Kumar S."/>
            <person name="Horikawa D."/>
            <person name="Ishino K."/>
            <person name="Komine S."/>
            <person name="Tomita M."/>
            <person name="Blaxter M."/>
            <person name="Arakawa K."/>
        </authorList>
    </citation>
    <scope>NUCLEOTIDE SEQUENCE [LARGE SCALE GENOMIC DNA]</scope>
    <source>
        <strain evidence="3">Z151</strain>
    </source>
</reference>
<dbReference type="GO" id="GO:0005886">
    <property type="term" value="C:plasma membrane"/>
    <property type="evidence" value="ECO:0007669"/>
    <property type="project" value="TreeGrafter"/>
</dbReference>
<evidence type="ECO:0000313" key="2">
    <source>
        <dbReference type="EMBL" id="OQV12434.1"/>
    </source>
</evidence>
<organism evidence="2 3">
    <name type="scientific">Hypsibius exemplaris</name>
    <name type="common">Freshwater tardigrade</name>
    <dbReference type="NCBI Taxonomy" id="2072580"/>
    <lineage>
        <taxon>Eukaryota</taxon>
        <taxon>Metazoa</taxon>
        <taxon>Ecdysozoa</taxon>
        <taxon>Tardigrada</taxon>
        <taxon>Eutardigrada</taxon>
        <taxon>Parachela</taxon>
        <taxon>Hypsibioidea</taxon>
        <taxon>Hypsibiidae</taxon>
        <taxon>Hypsibius</taxon>
    </lineage>
</organism>
<accession>A0A1W0WB49</accession>
<dbReference type="Pfam" id="PF07714">
    <property type="entry name" value="PK_Tyr_Ser-Thr"/>
    <property type="match status" value="1"/>
</dbReference>
<dbReference type="AlphaFoldDB" id="A0A1W0WB49"/>
<proteinExistence type="predicted"/>
<dbReference type="InterPro" id="IPR000719">
    <property type="entry name" value="Prot_kinase_dom"/>
</dbReference>
<dbReference type="GO" id="GO:0007169">
    <property type="term" value="P:cell surface receptor protein tyrosine kinase signaling pathway"/>
    <property type="evidence" value="ECO:0007669"/>
    <property type="project" value="TreeGrafter"/>
</dbReference>
<name>A0A1W0WB49_HYPEX</name>
<dbReference type="SMART" id="SM00219">
    <property type="entry name" value="TyrKc"/>
    <property type="match status" value="1"/>
</dbReference>
<dbReference type="Proteomes" id="UP000192578">
    <property type="component" value="Unassembled WGS sequence"/>
</dbReference>
<dbReference type="InterPro" id="IPR050122">
    <property type="entry name" value="RTK"/>
</dbReference>
<dbReference type="GO" id="GO:0043235">
    <property type="term" value="C:receptor complex"/>
    <property type="evidence" value="ECO:0007669"/>
    <property type="project" value="TreeGrafter"/>
</dbReference>
<protein>
    <submittedName>
        <fullName evidence="2">Macrophage colony-stimulating factor 1 receptor 2</fullName>
    </submittedName>
</protein>
<evidence type="ECO:0000259" key="1">
    <source>
        <dbReference type="PROSITE" id="PS50011"/>
    </source>
</evidence>
<dbReference type="GO" id="GO:0004714">
    <property type="term" value="F:transmembrane receptor protein tyrosine kinase activity"/>
    <property type="evidence" value="ECO:0007669"/>
    <property type="project" value="TreeGrafter"/>
</dbReference>
<dbReference type="InterPro" id="IPR011009">
    <property type="entry name" value="Kinase-like_dom_sf"/>
</dbReference>
<dbReference type="InterPro" id="IPR020635">
    <property type="entry name" value="Tyr_kinase_cat_dom"/>
</dbReference>
<dbReference type="OrthoDB" id="4062651at2759"/>
<sequence length="219" mass="24745">MHAMSQACANLIDLPAIPFDLRTAMAVGVWTTGEVSCSAYPYFVWVASSMQYNQHLLIACCRMWAIIHPVSYRQRHSKWLACILCGTVWVKSDVWSYGVLLWEIFSLGATPFEDGDVAKFSANAFAEWLMQGHQMSRPVEAPLEMYDLMCNCWHILSDDRPTFSAILKILDGFILHVFADTPYLSVENLDTIPDSFTEQMTRFAECQQAVALSEPATLN</sequence>
<keyword evidence="3" id="KW-1185">Reference proteome</keyword>
<gene>
    <name evidence="2" type="ORF">BV898_13310</name>
</gene>
<dbReference type="SUPFAM" id="SSF56112">
    <property type="entry name" value="Protein kinase-like (PK-like)"/>
    <property type="match status" value="1"/>
</dbReference>
<comment type="caution">
    <text evidence="2">The sequence shown here is derived from an EMBL/GenBank/DDBJ whole genome shotgun (WGS) entry which is preliminary data.</text>
</comment>
<dbReference type="PANTHER" id="PTHR24416">
    <property type="entry name" value="TYROSINE-PROTEIN KINASE RECEPTOR"/>
    <property type="match status" value="1"/>
</dbReference>
<dbReference type="InterPro" id="IPR001245">
    <property type="entry name" value="Ser-Thr/Tyr_kinase_cat_dom"/>
</dbReference>
<dbReference type="PANTHER" id="PTHR24416:SF611">
    <property type="entry name" value="TYROSINE-PROTEIN KINASE TRANSMEMBRANE RECEPTOR ROR"/>
    <property type="match status" value="1"/>
</dbReference>
<evidence type="ECO:0000313" key="3">
    <source>
        <dbReference type="Proteomes" id="UP000192578"/>
    </source>
</evidence>
<dbReference type="Gene3D" id="1.10.510.10">
    <property type="entry name" value="Transferase(Phosphotransferase) domain 1"/>
    <property type="match status" value="1"/>
</dbReference>
<keyword evidence="2" id="KW-0675">Receptor</keyword>